<evidence type="ECO:0000313" key="3">
    <source>
        <dbReference type="EMBL" id="KTC97102.1"/>
    </source>
</evidence>
<accession>A0A0W0TND6</accession>
<dbReference type="InterPro" id="IPR002347">
    <property type="entry name" value="SDR_fam"/>
</dbReference>
<dbReference type="AlphaFoldDB" id="A0A0W0TND6"/>
<comment type="caution">
    <text evidence="3">The sequence shown here is derived from an EMBL/GenBank/DDBJ whole genome shotgun (WGS) entry which is preliminary data.</text>
</comment>
<comment type="similarity">
    <text evidence="1">Belongs to the short-chain dehydrogenases/reductases (SDR) family.</text>
</comment>
<dbReference type="PANTHER" id="PTHR43477">
    <property type="entry name" value="DIHYDROANTICAPSIN 7-DEHYDROGENASE"/>
    <property type="match status" value="1"/>
</dbReference>
<proteinExistence type="inferred from homology"/>
<dbReference type="InterPro" id="IPR051122">
    <property type="entry name" value="SDR_DHRS6-like"/>
</dbReference>
<dbReference type="STRING" id="45065.Lgee_2073"/>
<name>A0A0W0TND6_9GAMM</name>
<dbReference type="Proteomes" id="UP000054785">
    <property type="component" value="Unassembled WGS sequence"/>
</dbReference>
<gene>
    <name evidence="3" type="ORF">Lgee_2073</name>
</gene>
<evidence type="ECO:0000313" key="4">
    <source>
        <dbReference type="Proteomes" id="UP000054785"/>
    </source>
</evidence>
<dbReference type="PATRIC" id="fig|45065.4.peg.2251"/>
<organism evidence="3 4">
    <name type="scientific">Legionella geestiana</name>
    <dbReference type="NCBI Taxonomy" id="45065"/>
    <lineage>
        <taxon>Bacteria</taxon>
        <taxon>Pseudomonadati</taxon>
        <taxon>Pseudomonadota</taxon>
        <taxon>Gammaproteobacteria</taxon>
        <taxon>Legionellales</taxon>
        <taxon>Legionellaceae</taxon>
        <taxon>Legionella</taxon>
    </lineage>
</organism>
<sequence>MQVNTMARYLVIAAGSAIGQAVSTLLREQGDTVLTTARDSQKINPDFLLDATQFDAVSQVFRDAGELDGVVNCAGSLLLKSAHITSAEEFQAVIAASLTTSFATVRAAGQHMRKGGSVVLISSAAALTGLANHEAIAAAKAGVIGLSQSAAATYAPMRLRVNVVAPGMVESPLTASILSNELAHTASKAMHALGRIGTPLDIARAVQFFLHPDNDWITGQVLAVDGGLSRVRPKMKF</sequence>
<evidence type="ECO:0000256" key="1">
    <source>
        <dbReference type="ARBA" id="ARBA00006484"/>
    </source>
</evidence>
<keyword evidence="4" id="KW-1185">Reference proteome</keyword>
<dbReference type="GO" id="GO:0016491">
    <property type="term" value="F:oxidoreductase activity"/>
    <property type="evidence" value="ECO:0007669"/>
    <property type="project" value="UniProtKB-KW"/>
</dbReference>
<dbReference type="PANTHER" id="PTHR43477:SF1">
    <property type="entry name" value="DIHYDROANTICAPSIN 7-DEHYDROGENASE"/>
    <property type="match status" value="1"/>
</dbReference>
<dbReference type="Pfam" id="PF13561">
    <property type="entry name" value="adh_short_C2"/>
    <property type="match status" value="1"/>
</dbReference>
<protein>
    <submittedName>
        <fullName evidence="3">Oxydoreductase</fullName>
    </submittedName>
</protein>
<dbReference type="SUPFAM" id="SSF51735">
    <property type="entry name" value="NAD(P)-binding Rossmann-fold domains"/>
    <property type="match status" value="1"/>
</dbReference>
<reference evidence="3 4" key="1">
    <citation type="submission" date="2015-11" db="EMBL/GenBank/DDBJ databases">
        <title>Genomic analysis of 38 Legionella species identifies large and diverse effector repertoires.</title>
        <authorList>
            <person name="Burstein D."/>
            <person name="Amaro F."/>
            <person name="Zusman T."/>
            <person name="Lifshitz Z."/>
            <person name="Cohen O."/>
            <person name="Gilbert J.A."/>
            <person name="Pupko T."/>
            <person name="Shuman H.A."/>
            <person name="Segal G."/>
        </authorList>
    </citation>
    <scope>NUCLEOTIDE SEQUENCE [LARGE SCALE GENOMIC DNA]</scope>
    <source>
        <strain evidence="3 4">ATCC 49504</strain>
    </source>
</reference>
<dbReference type="Gene3D" id="3.40.50.720">
    <property type="entry name" value="NAD(P)-binding Rossmann-like Domain"/>
    <property type="match status" value="1"/>
</dbReference>
<keyword evidence="2" id="KW-0560">Oxidoreductase</keyword>
<dbReference type="EMBL" id="LNYC01000073">
    <property type="protein sequence ID" value="KTC97102.1"/>
    <property type="molecule type" value="Genomic_DNA"/>
</dbReference>
<evidence type="ECO:0000256" key="2">
    <source>
        <dbReference type="ARBA" id="ARBA00023002"/>
    </source>
</evidence>
<dbReference type="PRINTS" id="PR00081">
    <property type="entry name" value="GDHRDH"/>
</dbReference>
<dbReference type="InterPro" id="IPR036291">
    <property type="entry name" value="NAD(P)-bd_dom_sf"/>
</dbReference>
<dbReference type="PRINTS" id="PR00080">
    <property type="entry name" value="SDRFAMILY"/>
</dbReference>
<dbReference type="CDD" id="cd05233">
    <property type="entry name" value="SDR_c"/>
    <property type="match status" value="1"/>
</dbReference>